<dbReference type="Gene3D" id="3.30.43.10">
    <property type="entry name" value="Uridine Diphospho-n-acetylenolpyruvylglucosamine Reductase, domain 2"/>
    <property type="match status" value="1"/>
</dbReference>
<gene>
    <name evidence="6" type="ORF">N869_08660</name>
</gene>
<dbReference type="RefSeq" id="WP_035062519.1">
    <property type="nucleotide sequence ID" value="NZ_AXCZ01000229.1"/>
</dbReference>
<keyword evidence="7" id="KW-1185">Reference proteome</keyword>
<comment type="caution">
    <text evidence="6">The sequence shown here is derived from an EMBL/GenBank/DDBJ whole genome shotgun (WGS) entry which is preliminary data.</text>
</comment>
<dbReference type="OrthoDB" id="9800184at2"/>
<dbReference type="InterPro" id="IPR006094">
    <property type="entry name" value="Oxid_FAD_bind_N"/>
</dbReference>
<evidence type="ECO:0000313" key="6">
    <source>
        <dbReference type="EMBL" id="KGM08963.1"/>
    </source>
</evidence>
<comment type="similarity">
    <text evidence="2">Belongs to the oxygen-dependent FAD-linked oxidoreductase family.</text>
</comment>
<evidence type="ECO:0000256" key="4">
    <source>
        <dbReference type="ARBA" id="ARBA00023002"/>
    </source>
</evidence>
<organism evidence="6 7">
    <name type="scientific">Cellulomonas bogoriensis 69B4 = DSM 16987</name>
    <dbReference type="NCBI Taxonomy" id="1386082"/>
    <lineage>
        <taxon>Bacteria</taxon>
        <taxon>Bacillati</taxon>
        <taxon>Actinomycetota</taxon>
        <taxon>Actinomycetes</taxon>
        <taxon>Micrococcales</taxon>
        <taxon>Cellulomonadaceae</taxon>
        <taxon>Cellulomonas</taxon>
    </lineage>
</organism>
<dbReference type="PIRSF" id="PIRSF000136">
    <property type="entry name" value="LGO_GLO"/>
    <property type="match status" value="1"/>
</dbReference>
<dbReference type="InterPro" id="IPR016171">
    <property type="entry name" value="Vanillyl_alc_oxidase_C-sub2"/>
</dbReference>
<accession>A0A0A0BKB2</accession>
<evidence type="ECO:0000256" key="3">
    <source>
        <dbReference type="ARBA" id="ARBA00022644"/>
    </source>
</evidence>
<dbReference type="InterPro" id="IPR036318">
    <property type="entry name" value="FAD-bd_PCMH-like_sf"/>
</dbReference>
<dbReference type="Pfam" id="PF04030">
    <property type="entry name" value="ALO"/>
    <property type="match status" value="2"/>
</dbReference>
<dbReference type="PANTHER" id="PTHR43762:SF1">
    <property type="entry name" value="D-ARABINONO-1,4-LACTONE OXIDASE"/>
    <property type="match status" value="1"/>
</dbReference>
<dbReference type="InterPro" id="IPR006093">
    <property type="entry name" value="Oxy_OxRdtase_FAD_BS"/>
</dbReference>
<reference evidence="6 7" key="1">
    <citation type="submission" date="2013-08" db="EMBL/GenBank/DDBJ databases">
        <title>Genome sequencing of Cellulomonas bogoriensis 69B4.</title>
        <authorList>
            <person name="Chen F."/>
            <person name="Li Y."/>
            <person name="Wang G."/>
        </authorList>
    </citation>
    <scope>NUCLEOTIDE SEQUENCE [LARGE SCALE GENOMIC DNA]</scope>
    <source>
        <strain evidence="6 7">69B4</strain>
    </source>
</reference>
<dbReference type="InterPro" id="IPR016167">
    <property type="entry name" value="FAD-bd_PCMH_sub1"/>
</dbReference>
<dbReference type="EMBL" id="AXCZ01000229">
    <property type="protein sequence ID" value="KGM08963.1"/>
    <property type="molecule type" value="Genomic_DNA"/>
</dbReference>
<dbReference type="Gene3D" id="1.10.45.10">
    <property type="entry name" value="Vanillyl-alcohol Oxidase, Chain A, domain 4"/>
    <property type="match status" value="1"/>
</dbReference>
<name>A0A0A0BKB2_9CELL</name>
<dbReference type="GO" id="GO:0003885">
    <property type="term" value="F:D-arabinono-1,4-lactone oxidase activity"/>
    <property type="evidence" value="ECO:0007669"/>
    <property type="project" value="InterPro"/>
</dbReference>
<dbReference type="PROSITE" id="PS51387">
    <property type="entry name" value="FAD_PCMH"/>
    <property type="match status" value="1"/>
</dbReference>
<dbReference type="PANTHER" id="PTHR43762">
    <property type="entry name" value="L-GULONOLACTONE OXIDASE"/>
    <property type="match status" value="1"/>
</dbReference>
<comment type="pathway">
    <text evidence="1">Cofactor biosynthesis; L-ascorbate biosynthesis.</text>
</comment>
<evidence type="ECO:0000256" key="2">
    <source>
        <dbReference type="ARBA" id="ARBA00005466"/>
    </source>
</evidence>
<dbReference type="Gene3D" id="3.30.70.2520">
    <property type="match status" value="1"/>
</dbReference>
<dbReference type="InterPro" id="IPR010031">
    <property type="entry name" value="FAD_lactone_oxidase-like"/>
</dbReference>
<dbReference type="GO" id="GO:0071949">
    <property type="term" value="F:FAD binding"/>
    <property type="evidence" value="ECO:0007669"/>
    <property type="project" value="InterPro"/>
</dbReference>
<evidence type="ECO:0000259" key="5">
    <source>
        <dbReference type="PROSITE" id="PS51387"/>
    </source>
</evidence>
<evidence type="ECO:0000256" key="1">
    <source>
        <dbReference type="ARBA" id="ARBA00005147"/>
    </source>
</evidence>
<dbReference type="UniPathway" id="UPA00132"/>
<protein>
    <submittedName>
        <fullName evidence="6">Oxidoreductase</fullName>
    </submittedName>
</protein>
<dbReference type="GO" id="GO:0019853">
    <property type="term" value="P:L-ascorbic acid biosynthetic process"/>
    <property type="evidence" value="ECO:0007669"/>
    <property type="project" value="UniProtKB-UniPathway"/>
</dbReference>
<dbReference type="SUPFAM" id="SSF56176">
    <property type="entry name" value="FAD-binding/transporter-associated domain-like"/>
    <property type="match status" value="1"/>
</dbReference>
<dbReference type="InterPro" id="IPR016169">
    <property type="entry name" value="FAD-bd_PCMH_sub2"/>
</dbReference>
<keyword evidence="4" id="KW-0560">Oxidoreductase</keyword>
<dbReference type="Proteomes" id="UP000054314">
    <property type="component" value="Unassembled WGS sequence"/>
</dbReference>
<keyword evidence="3" id="KW-0060">Ascorbate biosynthesis</keyword>
<proteinExistence type="inferred from homology"/>
<dbReference type="Gene3D" id="3.30.465.10">
    <property type="match status" value="1"/>
</dbReference>
<dbReference type="AlphaFoldDB" id="A0A0A0BKB2"/>
<dbReference type="InterPro" id="IPR016166">
    <property type="entry name" value="FAD-bd_PCMH"/>
</dbReference>
<dbReference type="Pfam" id="PF01565">
    <property type="entry name" value="FAD_binding_4"/>
    <property type="match status" value="1"/>
</dbReference>
<sequence>MATFVNWSGSLRFTPGQVAAPTTTEEVAQVVRSARADGRRVRPVGQGHSSTPLVRTDDVLLSADAMAGMVTHDPDTLRAEVLPGTRLSEAGTAFHGVGMAMENLGDVDMQAIAGAIATGTHGSGLELPNLSQMLVGGELVTGTGDVLRFGEDVHGRPHPAGLPLDDDDVVRALRVNLGALGVLTSLTLQLVPSFDVHRRDWCTHVDWAVEHFDALARTNRSFDMYWYPRSDIAQVRTLDDPHVEPDIVPPGRQIHDEDLGPSHEIIPNNRDLRFDEMEYMLPYEAGLECFAEVRARIKERHRQDVAWRVLVRTVAADEALISNCYGRPTLTIALLHNAGLPYEEYFGDMEPLLQEYGGRPHWGKKHTMTAADLAPRLPRWDDFQTARQALDPEGVLLNEHLSAVLGVPDPRTEEAR</sequence>
<dbReference type="InterPro" id="IPR007173">
    <property type="entry name" value="ALO_C"/>
</dbReference>
<dbReference type="GO" id="GO:0016020">
    <property type="term" value="C:membrane"/>
    <property type="evidence" value="ECO:0007669"/>
    <property type="project" value="InterPro"/>
</dbReference>
<evidence type="ECO:0000313" key="7">
    <source>
        <dbReference type="Proteomes" id="UP000054314"/>
    </source>
</evidence>
<feature type="domain" description="FAD-binding PCMH-type" evidence="5">
    <location>
        <begin position="11"/>
        <end position="193"/>
    </location>
</feature>
<dbReference type="PROSITE" id="PS00862">
    <property type="entry name" value="OX2_COVAL_FAD"/>
    <property type="match status" value="1"/>
</dbReference>